<sequence>MNGFYPPIVNDHTVDSSAYCDSDKTNLQLASFLPATLEFYRLYAELVRSLSSSFSTNQSNPLAHSPSTRSSSSANLEALVAVAAVAAAYRMAPSEPSDHKSLPFSNQGPITSETIPSKISEVASLEPIGANKNELSELNFYRCGENKRPRSILDGNKVKEEKDIMLANEDEKQNENKMESQLKSTDLFDSPVIRKALLQAFSAARAVLEEEKFQLPLSIPLVISQNSHSLNAGQASLKPFDLLSPSSVPESNLSGTWPLYRPGGSAICMDVLKRVDSPNDLQTSLYANSGNFLSIGLLFSLSLIYFTFISAQSS</sequence>
<evidence type="ECO:0000313" key="2">
    <source>
        <dbReference type="Proteomes" id="UP000784294"/>
    </source>
</evidence>
<gene>
    <name evidence="1" type="ORF">PXEA_LOCUS14301</name>
</gene>
<evidence type="ECO:0000313" key="1">
    <source>
        <dbReference type="EMBL" id="VEL20861.1"/>
    </source>
</evidence>
<keyword evidence="2" id="KW-1185">Reference proteome</keyword>
<dbReference type="Proteomes" id="UP000784294">
    <property type="component" value="Unassembled WGS sequence"/>
</dbReference>
<name>A0A448WUY5_9PLAT</name>
<reference evidence="1" key="1">
    <citation type="submission" date="2018-11" db="EMBL/GenBank/DDBJ databases">
        <authorList>
            <consortium name="Pathogen Informatics"/>
        </authorList>
    </citation>
    <scope>NUCLEOTIDE SEQUENCE</scope>
</reference>
<dbReference type="AlphaFoldDB" id="A0A448WUY5"/>
<organism evidence="1 2">
    <name type="scientific">Protopolystoma xenopodis</name>
    <dbReference type="NCBI Taxonomy" id="117903"/>
    <lineage>
        <taxon>Eukaryota</taxon>
        <taxon>Metazoa</taxon>
        <taxon>Spiralia</taxon>
        <taxon>Lophotrochozoa</taxon>
        <taxon>Platyhelminthes</taxon>
        <taxon>Monogenea</taxon>
        <taxon>Polyopisthocotylea</taxon>
        <taxon>Polystomatidea</taxon>
        <taxon>Polystomatidae</taxon>
        <taxon>Protopolystoma</taxon>
    </lineage>
</organism>
<proteinExistence type="predicted"/>
<dbReference type="EMBL" id="CAAALY010048321">
    <property type="protein sequence ID" value="VEL20861.1"/>
    <property type="molecule type" value="Genomic_DNA"/>
</dbReference>
<accession>A0A448WUY5</accession>
<comment type="caution">
    <text evidence="1">The sequence shown here is derived from an EMBL/GenBank/DDBJ whole genome shotgun (WGS) entry which is preliminary data.</text>
</comment>
<protein>
    <submittedName>
        <fullName evidence="1">Uncharacterized protein</fullName>
    </submittedName>
</protein>